<feature type="non-terminal residue" evidence="1">
    <location>
        <position position="366"/>
    </location>
</feature>
<organism evidence="1 2">
    <name type="scientific">Phytophthora sojae (strain P6497)</name>
    <name type="common">Soybean stem and root rot agent</name>
    <name type="synonym">Phytophthora megasperma f. sp. glycines</name>
    <dbReference type="NCBI Taxonomy" id="1094619"/>
    <lineage>
        <taxon>Eukaryota</taxon>
        <taxon>Sar</taxon>
        <taxon>Stramenopiles</taxon>
        <taxon>Oomycota</taxon>
        <taxon>Peronosporomycetes</taxon>
        <taxon>Peronosporales</taxon>
        <taxon>Peronosporaceae</taxon>
        <taxon>Phytophthora</taxon>
    </lineage>
</organism>
<name>G4ZIX4_PHYSP</name>
<accession>G4ZIX4</accession>
<gene>
    <name evidence="1" type="ORF">PHYSODRAFT_465175</name>
</gene>
<evidence type="ECO:0000313" key="1">
    <source>
        <dbReference type="EMBL" id="EGZ18779.1"/>
    </source>
</evidence>
<dbReference type="KEGG" id="psoj:PHYSODRAFT_465175"/>
<sequence length="366" mass="40660">SLDDIYPLVSSFLGPSPNLTLARACEFMSTKLLDLIWNSSCTVKSNRTSNWSLGNYLRSEAHYSPWEFSKALAVVAKSENTEVLEWLLEHFPGFEVEEKVVKGAAAAGHLPVLQSLLGYDDSVGKEARTLTFDDDSLTLASRNGHSEVVQWLVDRAISIDDEIANTLAADAARHGNIALLEHSIEQSHQGDHRYKVFGVSSGVLDDVASNGHLQVAKLLRSRYKARISDLAVTMLLAAANGHLDVVEWLYNKFATQTGIRMFQSRQTTAMDAAAMFGHLDVLQFLRNVRSNWAPHLDLTLPMTARDLPMTTHNAMDGATVFGHLEVVKWLHENEHTRCSVLVLVEAANNRHVDGVDWLIDNRADDF</sequence>
<dbReference type="SMART" id="SM00248">
    <property type="entry name" value="ANK"/>
    <property type="match status" value="4"/>
</dbReference>
<dbReference type="InParanoid" id="G4ZIX4"/>
<proteinExistence type="predicted"/>
<dbReference type="InterPro" id="IPR036770">
    <property type="entry name" value="Ankyrin_rpt-contain_sf"/>
</dbReference>
<dbReference type="InterPro" id="IPR002110">
    <property type="entry name" value="Ankyrin_rpt"/>
</dbReference>
<feature type="non-terminal residue" evidence="1">
    <location>
        <position position="1"/>
    </location>
</feature>
<dbReference type="Pfam" id="PF12796">
    <property type="entry name" value="Ank_2"/>
    <property type="match status" value="1"/>
</dbReference>
<dbReference type="EMBL" id="JH159154">
    <property type="protein sequence ID" value="EGZ18779.1"/>
    <property type="molecule type" value="Genomic_DNA"/>
</dbReference>
<dbReference type="InterPro" id="IPR052050">
    <property type="entry name" value="SecEffector_AnkRepeat"/>
</dbReference>
<dbReference type="PANTHER" id="PTHR46586">
    <property type="entry name" value="ANKYRIN REPEAT-CONTAINING PROTEIN"/>
    <property type="match status" value="1"/>
</dbReference>
<dbReference type="PANTHER" id="PTHR46586:SF3">
    <property type="entry name" value="ANKYRIN REPEAT-CONTAINING PROTEIN"/>
    <property type="match status" value="1"/>
</dbReference>
<dbReference type="STRING" id="1094619.G4ZIX4"/>
<keyword evidence="2" id="KW-1185">Reference proteome</keyword>
<dbReference type="Gene3D" id="1.25.40.20">
    <property type="entry name" value="Ankyrin repeat-containing domain"/>
    <property type="match status" value="1"/>
</dbReference>
<dbReference type="RefSeq" id="XP_009527837.1">
    <property type="nucleotide sequence ID" value="XM_009529542.1"/>
</dbReference>
<dbReference type="SMR" id="G4ZIX4"/>
<dbReference type="SUPFAM" id="SSF48403">
    <property type="entry name" value="Ankyrin repeat"/>
    <property type="match status" value="1"/>
</dbReference>
<dbReference type="Proteomes" id="UP000002640">
    <property type="component" value="Unassembled WGS sequence"/>
</dbReference>
<reference evidence="1 2" key="1">
    <citation type="journal article" date="2006" name="Science">
        <title>Phytophthora genome sequences uncover evolutionary origins and mechanisms of pathogenesis.</title>
        <authorList>
            <person name="Tyler B.M."/>
            <person name="Tripathy S."/>
            <person name="Zhang X."/>
            <person name="Dehal P."/>
            <person name="Jiang R.H."/>
            <person name="Aerts A."/>
            <person name="Arredondo F.D."/>
            <person name="Baxter L."/>
            <person name="Bensasson D."/>
            <person name="Beynon J.L."/>
            <person name="Chapman J."/>
            <person name="Damasceno C.M."/>
            <person name="Dorrance A.E."/>
            <person name="Dou D."/>
            <person name="Dickerman A.W."/>
            <person name="Dubchak I.L."/>
            <person name="Garbelotto M."/>
            <person name="Gijzen M."/>
            <person name="Gordon S.G."/>
            <person name="Govers F."/>
            <person name="Grunwald N.J."/>
            <person name="Huang W."/>
            <person name="Ivors K.L."/>
            <person name="Jones R.W."/>
            <person name="Kamoun S."/>
            <person name="Krampis K."/>
            <person name="Lamour K.H."/>
            <person name="Lee M.K."/>
            <person name="McDonald W.H."/>
            <person name="Medina M."/>
            <person name="Meijer H.J."/>
            <person name="Nordberg E.K."/>
            <person name="Maclean D.J."/>
            <person name="Ospina-Giraldo M.D."/>
            <person name="Morris P.F."/>
            <person name="Phuntumart V."/>
            <person name="Putnam N.H."/>
            <person name="Rash S."/>
            <person name="Rose J.K."/>
            <person name="Sakihama Y."/>
            <person name="Salamov A.A."/>
            <person name="Savidor A."/>
            <person name="Scheuring C.F."/>
            <person name="Smith B.M."/>
            <person name="Sobral B.W."/>
            <person name="Terry A."/>
            <person name="Torto-Alalibo T.A."/>
            <person name="Win J."/>
            <person name="Xu Z."/>
            <person name="Zhang H."/>
            <person name="Grigoriev I.V."/>
            <person name="Rokhsar D.S."/>
            <person name="Boore J.L."/>
        </authorList>
    </citation>
    <scope>NUCLEOTIDE SEQUENCE [LARGE SCALE GENOMIC DNA]</scope>
    <source>
        <strain evidence="1 2">P6497</strain>
    </source>
</reference>
<protein>
    <submittedName>
        <fullName evidence="1">Uncharacterized protein</fullName>
    </submittedName>
</protein>
<evidence type="ECO:0000313" key="2">
    <source>
        <dbReference type="Proteomes" id="UP000002640"/>
    </source>
</evidence>
<dbReference type="GeneID" id="20653393"/>
<dbReference type="AlphaFoldDB" id="G4ZIX4"/>